<accession>A0AAV4ELX7</accession>
<comment type="caution">
    <text evidence="1">The sequence shown here is derived from an EMBL/GenBank/DDBJ whole genome shotgun (WGS) entry which is preliminary data.</text>
</comment>
<reference evidence="1 2" key="1">
    <citation type="journal article" date="2021" name="Elife">
        <title>Chloroplast acquisition without the gene transfer in kleptoplastic sea slugs, Plakobranchus ocellatus.</title>
        <authorList>
            <person name="Maeda T."/>
            <person name="Takahashi S."/>
            <person name="Yoshida T."/>
            <person name="Shimamura S."/>
            <person name="Takaki Y."/>
            <person name="Nagai Y."/>
            <person name="Toyoda A."/>
            <person name="Suzuki Y."/>
            <person name="Arimoto A."/>
            <person name="Ishii H."/>
            <person name="Satoh N."/>
            <person name="Nishiyama T."/>
            <person name="Hasebe M."/>
            <person name="Maruyama T."/>
            <person name="Minagawa J."/>
            <person name="Obokata J."/>
            <person name="Shigenobu S."/>
        </authorList>
    </citation>
    <scope>NUCLEOTIDE SEQUENCE [LARGE SCALE GENOMIC DNA]</scope>
</reference>
<keyword evidence="2" id="KW-1185">Reference proteome</keyword>
<dbReference type="Proteomes" id="UP000762676">
    <property type="component" value="Unassembled WGS sequence"/>
</dbReference>
<dbReference type="EMBL" id="BMAT01000221">
    <property type="protein sequence ID" value="GFR62007.1"/>
    <property type="molecule type" value="Genomic_DNA"/>
</dbReference>
<organism evidence="1 2">
    <name type="scientific">Elysia marginata</name>
    <dbReference type="NCBI Taxonomy" id="1093978"/>
    <lineage>
        <taxon>Eukaryota</taxon>
        <taxon>Metazoa</taxon>
        <taxon>Spiralia</taxon>
        <taxon>Lophotrochozoa</taxon>
        <taxon>Mollusca</taxon>
        <taxon>Gastropoda</taxon>
        <taxon>Heterobranchia</taxon>
        <taxon>Euthyneura</taxon>
        <taxon>Panpulmonata</taxon>
        <taxon>Sacoglossa</taxon>
        <taxon>Placobranchoidea</taxon>
        <taxon>Plakobranchidae</taxon>
        <taxon>Elysia</taxon>
    </lineage>
</organism>
<protein>
    <submittedName>
        <fullName evidence="1">Uncharacterized protein</fullName>
    </submittedName>
</protein>
<evidence type="ECO:0000313" key="2">
    <source>
        <dbReference type="Proteomes" id="UP000762676"/>
    </source>
</evidence>
<evidence type="ECO:0000313" key="1">
    <source>
        <dbReference type="EMBL" id="GFR62007.1"/>
    </source>
</evidence>
<dbReference type="AlphaFoldDB" id="A0AAV4ELX7"/>
<sequence>MLFYTNVVSINMYAVGLIFEDTEPATDPGCAKITVVVTAALSWMAGEVIDNLACQWQQCCCLVVALQQPYQRYVLQDTLAKVSHLKLQGFDKAIFR</sequence>
<name>A0AAV4ELX7_9GAST</name>
<proteinExistence type="predicted"/>
<gene>
    <name evidence="1" type="ORF">ElyMa_000119400</name>
</gene>